<evidence type="ECO:0000313" key="3">
    <source>
        <dbReference type="Proteomes" id="UP000660729"/>
    </source>
</evidence>
<dbReference type="EMBL" id="JABCIY010000178">
    <property type="protein sequence ID" value="KAF7189814.1"/>
    <property type="molecule type" value="Genomic_DNA"/>
</dbReference>
<gene>
    <name evidence="2" type="ORF">HII31_08921</name>
</gene>
<feature type="compositionally biased region" description="Polar residues" evidence="1">
    <location>
        <begin position="591"/>
        <end position="610"/>
    </location>
</feature>
<evidence type="ECO:0000313" key="2">
    <source>
        <dbReference type="EMBL" id="KAF7189814.1"/>
    </source>
</evidence>
<feature type="region of interest" description="Disordered" evidence="1">
    <location>
        <begin position="322"/>
        <end position="405"/>
    </location>
</feature>
<organism evidence="2 3">
    <name type="scientific">Pseudocercospora fuligena</name>
    <dbReference type="NCBI Taxonomy" id="685502"/>
    <lineage>
        <taxon>Eukaryota</taxon>
        <taxon>Fungi</taxon>
        <taxon>Dikarya</taxon>
        <taxon>Ascomycota</taxon>
        <taxon>Pezizomycotina</taxon>
        <taxon>Dothideomycetes</taxon>
        <taxon>Dothideomycetidae</taxon>
        <taxon>Mycosphaerellales</taxon>
        <taxon>Mycosphaerellaceae</taxon>
        <taxon>Pseudocercospora</taxon>
    </lineage>
</organism>
<protein>
    <submittedName>
        <fullName evidence="2">Uncharacterized protein</fullName>
    </submittedName>
</protein>
<evidence type="ECO:0000256" key="1">
    <source>
        <dbReference type="SAM" id="MobiDB-lite"/>
    </source>
</evidence>
<sequence>MSTYLHSSLYSFSERGREQILQEFINTVHDVSVDCCYNADTHTFEIRCPTVKGPHADEVLTKIIQRRIDEYEESEEQSGDDDDLIRFAESKFDALDNFVESNPEHSRQSRASEARPVARSHIIIANVELLKVFRLHDLDEFGFLERTLAPVTKKMESLLGSGVTCRAARFDPNDGHVFNGRTGKNKLITSGDPSQCTPLQLPEFGTLRDDRVMSNEPPESIAGDQWEMEYADENVGVNKWLLGVGRTMDTQVNPYLERPDVPKDTKQMLAKEQTHATSRARVPKGANVVSSDLEDSDEEDDESTVADFSDFLASKRLTQAAEVQQELDDSGSEASDKTEKGPSFASLLPGGKLTPQKRRDSGDWSAVIPKPSHAAPAQSFDMQSWQQASPIKASAANGDGEWADYGGRYAARDKIGLKGNAEALVSWDRDNYQPDQDQLQGNARKKPLAIRGATPSVASTPLSISGESTATGQGTAAWSARSTSASISEASSTVAAKPIRCYADWDPAEAEWKNVAVPATTNAGPKTKLIDDRALPSSTPMKPPPGYLHQKPNTRVRVTNPDSVGNLIDLEENVMDKEPENVRPLDFKMTSRPQAVLTPTQASTNGSYASTAAVREAAPNTSGASDLPPPRKLQLPSDYTRRITTNKSNK</sequence>
<proteinExistence type="predicted"/>
<name>A0A8H6RF57_9PEZI</name>
<feature type="compositionally biased region" description="Polar residues" evidence="1">
    <location>
        <begin position="456"/>
        <end position="474"/>
    </location>
</feature>
<accession>A0A8H6RF57</accession>
<dbReference type="OrthoDB" id="10265971at2759"/>
<feature type="compositionally biased region" description="Acidic residues" evidence="1">
    <location>
        <begin position="292"/>
        <end position="304"/>
    </location>
</feature>
<feature type="compositionally biased region" description="Polar residues" evidence="1">
    <location>
        <begin position="380"/>
        <end position="389"/>
    </location>
</feature>
<feature type="region of interest" description="Disordered" evidence="1">
    <location>
        <begin position="519"/>
        <end position="554"/>
    </location>
</feature>
<dbReference type="Proteomes" id="UP000660729">
    <property type="component" value="Unassembled WGS sequence"/>
</dbReference>
<feature type="region of interest" description="Disordered" evidence="1">
    <location>
        <begin position="577"/>
        <end position="650"/>
    </location>
</feature>
<dbReference type="AlphaFoldDB" id="A0A8H6RF57"/>
<reference evidence="2" key="1">
    <citation type="submission" date="2020-04" db="EMBL/GenBank/DDBJ databases">
        <title>Draft genome resource of the tomato pathogen Pseudocercospora fuligena.</title>
        <authorList>
            <person name="Zaccaron A."/>
        </authorList>
    </citation>
    <scope>NUCLEOTIDE SEQUENCE</scope>
    <source>
        <strain evidence="2">PF001</strain>
    </source>
</reference>
<feature type="region of interest" description="Disordered" evidence="1">
    <location>
        <begin position="428"/>
        <end position="490"/>
    </location>
</feature>
<feature type="region of interest" description="Disordered" evidence="1">
    <location>
        <begin position="256"/>
        <end position="305"/>
    </location>
</feature>
<comment type="caution">
    <text evidence="2">The sequence shown here is derived from an EMBL/GenBank/DDBJ whole genome shotgun (WGS) entry which is preliminary data.</text>
</comment>
<keyword evidence="3" id="KW-1185">Reference proteome</keyword>
<feature type="compositionally biased region" description="Low complexity" evidence="1">
    <location>
        <begin position="475"/>
        <end position="490"/>
    </location>
</feature>
<feature type="compositionally biased region" description="Basic and acidic residues" evidence="1">
    <location>
        <begin position="577"/>
        <end position="586"/>
    </location>
</feature>
<feature type="compositionally biased region" description="Basic and acidic residues" evidence="1">
    <location>
        <begin position="257"/>
        <end position="266"/>
    </location>
</feature>